<gene>
    <name evidence="1" type="ORF">CALCODRAFT_8110</name>
</gene>
<accession>A0A165KD62</accession>
<dbReference type="AlphaFoldDB" id="A0A165KD62"/>
<dbReference type="InParanoid" id="A0A165KD62"/>
<organism evidence="1 2">
    <name type="scientific">Calocera cornea HHB12733</name>
    <dbReference type="NCBI Taxonomy" id="1353952"/>
    <lineage>
        <taxon>Eukaryota</taxon>
        <taxon>Fungi</taxon>
        <taxon>Dikarya</taxon>
        <taxon>Basidiomycota</taxon>
        <taxon>Agaricomycotina</taxon>
        <taxon>Dacrymycetes</taxon>
        <taxon>Dacrymycetales</taxon>
        <taxon>Dacrymycetaceae</taxon>
        <taxon>Calocera</taxon>
    </lineage>
</organism>
<evidence type="ECO:0000313" key="2">
    <source>
        <dbReference type="Proteomes" id="UP000076842"/>
    </source>
</evidence>
<protein>
    <submittedName>
        <fullName evidence="1">Uncharacterized protein</fullName>
    </submittedName>
</protein>
<dbReference type="EMBL" id="KV423914">
    <property type="protein sequence ID" value="KZT62983.1"/>
    <property type="molecule type" value="Genomic_DNA"/>
</dbReference>
<sequence length="175" mass="19671">MQQLRRRMEKKYKTNRGDGASRGQVMVEVQGLCADAAPCLVFLTLPETNGSHFITWIVIDPFNCVDKLSTLLVDLLFGPLELLRSRIMTDSLHCPFSEDASSASTVLSVLWTSGQQVPHPNLELRHLLPLYNDNDRVRVQTDGIQIFKGRHGHGEQPISIYYLLPVLVDGQDTKV</sequence>
<name>A0A165KD62_9BASI</name>
<reference evidence="1 2" key="1">
    <citation type="journal article" date="2016" name="Mol. Biol. Evol.">
        <title>Comparative Genomics of Early-Diverging Mushroom-Forming Fungi Provides Insights into the Origins of Lignocellulose Decay Capabilities.</title>
        <authorList>
            <person name="Nagy L.G."/>
            <person name="Riley R."/>
            <person name="Tritt A."/>
            <person name="Adam C."/>
            <person name="Daum C."/>
            <person name="Floudas D."/>
            <person name="Sun H."/>
            <person name="Yadav J.S."/>
            <person name="Pangilinan J."/>
            <person name="Larsson K.H."/>
            <person name="Matsuura K."/>
            <person name="Barry K."/>
            <person name="Labutti K."/>
            <person name="Kuo R."/>
            <person name="Ohm R.A."/>
            <person name="Bhattacharya S.S."/>
            <person name="Shirouzu T."/>
            <person name="Yoshinaga Y."/>
            <person name="Martin F.M."/>
            <person name="Grigoriev I.V."/>
            <person name="Hibbett D.S."/>
        </authorList>
    </citation>
    <scope>NUCLEOTIDE SEQUENCE [LARGE SCALE GENOMIC DNA]</scope>
    <source>
        <strain evidence="1 2">HHB12733</strain>
    </source>
</reference>
<keyword evidence="2" id="KW-1185">Reference proteome</keyword>
<proteinExistence type="predicted"/>
<dbReference type="Proteomes" id="UP000076842">
    <property type="component" value="Unassembled WGS sequence"/>
</dbReference>
<evidence type="ECO:0000313" key="1">
    <source>
        <dbReference type="EMBL" id="KZT62983.1"/>
    </source>
</evidence>